<comment type="caution">
    <text evidence="2">The sequence shown here is derived from an EMBL/GenBank/DDBJ whole genome shotgun (WGS) entry which is preliminary data.</text>
</comment>
<sequence length="83" mass="9793">MPNKRGQQKKVRYEITGKARWLEKDNNNSCISLRQAVDKMLYLLHACEKERDLELELPNKKLKVNERKKRSSSSSEGKEWESS</sequence>
<reference evidence="2" key="1">
    <citation type="journal article" date="2023" name="Mol. Ecol. Resour.">
        <title>Chromosome-level genome assembly of a triploid poplar Populus alba 'Berolinensis'.</title>
        <authorList>
            <person name="Chen S."/>
            <person name="Yu Y."/>
            <person name="Wang X."/>
            <person name="Wang S."/>
            <person name="Zhang T."/>
            <person name="Zhou Y."/>
            <person name="He R."/>
            <person name="Meng N."/>
            <person name="Wang Y."/>
            <person name="Liu W."/>
            <person name="Liu Z."/>
            <person name="Liu J."/>
            <person name="Guo Q."/>
            <person name="Huang H."/>
            <person name="Sederoff R.R."/>
            <person name="Wang G."/>
            <person name="Qu G."/>
            <person name="Chen S."/>
        </authorList>
    </citation>
    <scope>NUCLEOTIDE SEQUENCE</scope>
    <source>
        <strain evidence="2">SC-2020</strain>
    </source>
</reference>
<evidence type="ECO:0000313" key="2">
    <source>
        <dbReference type="EMBL" id="KAJ7007080.1"/>
    </source>
</evidence>
<evidence type="ECO:0000256" key="1">
    <source>
        <dbReference type="SAM" id="MobiDB-lite"/>
    </source>
</evidence>
<gene>
    <name evidence="2" type="ORF">NC653_006208</name>
</gene>
<accession>A0AAD6RDQ7</accession>
<protein>
    <submittedName>
        <fullName evidence="2">Uncharacterized protein</fullName>
    </submittedName>
</protein>
<evidence type="ECO:0000313" key="3">
    <source>
        <dbReference type="Proteomes" id="UP001164929"/>
    </source>
</evidence>
<feature type="region of interest" description="Disordered" evidence="1">
    <location>
        <begin position="63"/>
        <end position="83"/>
    </location>
</feature>
<organism evidence="2 3">
    <name type="scientific">Populus alba x Populus x berolinensis</name>
    <dbReference type="NCBI Taxonomy" id="444605"/>
    <lineage>
        <taxon>Eukaryota</taxon>
        <taxon>Viridiplantae</taxon>
        <taxon>Streptophyta</taxon>
        <taxon>Embryophyta</taxon>
        <taxon>Tracheophyta</taxon>
        <taxon>Spermatophyta</taxon>
        <taxon>Magnoliopsida</taxon>
        <taxon>eudicotyledons</taxon>
        <taxon>Gunneridae</taxon>
        <taxon>Pentapetalae</taxon>
        <taxon>rosids</taxon>
        <taxon>fabids</taxon>
        <taxon>Malpighiales</taxon>
        <taxon>Salicaceae</taxon>
        <taxon>Saliceae</taxon>
        <taxon>Populus</taxon>
    </lineage>
</organism>
<name>A0AAD6RDQ7_9ROSI</name>
<proteinExistence type="predicted"/>
<dbReference type="Proteomes" id="UP001164929">
    <property type="component" value="Chromosome 2"/>
</dbReference>
<keyword evidence="3" id="KW-1185">Reference proteome</keyword>
<dbReference type="EMBL" id="JAQIZT010000002">
    <property type="protein sequence ID" value="KAJ7007080.1"/>
    <property type="molecule type" value="Genomic_DNA"/>
</dbReference>
<dbReference type="AlphaFoldDB" id="A0AAD6RDQ7"/>